<proteinExistence type="inferred from homology"/>
<evidence type="ECO:0000313" key="6">
    <source>
        <dbReference type="Proteomes" id="UP000799753"/>
    </source>
</evidence>
<dbReference type="Gene3D" id="2.40.50.840">
    <property type="match status" value="1"/>
</dbReference>
<dbReference type="OrthoDB" id="435240at2759"/>
<evidence type="ECO:0000259" key="4">
    <source>
        <dbReference type="Pfam" id="PF18313"/>
    </source>
</evidence>
<dbReference type="GO" id="GO:0016746">
    <property type="term" value="F:acyltransferase activity"/>
    <property type="evidence" value="ECO:0007669"/>
    <property type="project" value="UniProtKB-KW"/>
</dbReference>
<dbReference type="Pfam" id="PF18313">
    <property type="entry name" value="TLP1_add_C"/>
    <property type="match status" value="1"/>
</dbReference>
<evidence type="ECO:0000256" key="3">
    <source>
        <dbReference type="ARBA" id="ARBA00023315"/>
    </source>
</evidence>
<gene>
    <name evidence="5" type="ORF">P280DRAFT_511729</name>
</gene>
<accession>A0A6A6RKW7</accession>
<dbReference type="EMBL" id="MU006816">
    <property type="protein sequence ID" value="KAF2634654.1"/>
    <property type="molecule type" value="Genomic_DNA"/>
</dbReference>
<organism evidence="5 6">
    <name type="scientific">Massarina eburnea CBS 473.64</name>
    <dbReference type="NCBI Taxonomy" id="1395130"/>
    <lineage>
        <taxon>Eukaryota</taxon>
        <taxon>Fungi</taxon>
        <taxon>Dikarya</taxon>
        <taxon>Ascomycota</taxon>
        <taxon>Pezizomycotina</taxon>
        <taxon>Dothideomycetes</taxon>
        <taxon>Pleosporomycetidae</taxon>
        <taxon>Pleosporales</taxon>
        <taxon>Massarineae</taxon>
        <taxon>Massarinaceae</taxon>
        <taxon>Massarina</taxon>
    </lineage>
</organism>
<evidence type="ECO:0000256" key="2">
    <source>
        <dbReference type="ARBA" id="ARBA00022679"/>
    </source>
</evidence>
<sequence>MALQEIPVVIGVGDIKNRSTAVKDAKEPAVLIHEAILTAIQDASSSDAARLQKAIDSIDVVKTWTWPYPDLPGLLAEKLNVKTKHAYYSEHGGDKPGKLFDEAAKRITKGECKVAVVAGGEALASLSACAKAKLLPPPGWTTPSEAVDSVFTPTGLDLGSSSISLLWKRLMHTHTSVDLGAIHDIGAPIQVYPLYENAFRAHRGQSVKANNEESAKLYAEFSKVAEGNEYAWSQGKYDDENVIGTIGKNNRMICSPYPLLMNAFNTVNLAAACILTSTTFARTLGIPESKWIYPLGGAGTSDCANFWNRPNFYTSPSISRSLDTALSLTNNKSSEIDLFDFYSCFPIVPKIAAHHLGLPITGGPKALTLLGGLTSFGGAGNNYSMHALTEMTRAIRKGKGKKGLVLCNGGWLSYQYVVVLSKEPRVDGKYPDSNPLPKEITDVPAPEIAVGEEAQGEVVIETYTVEFNRDGTPLRGHVVAKLKSNGKRLLANHGDENTLRQMADGTAEIIGKYGWVREDSKKEGRGLFTLEKNAKI</sequence>
<name>A0A6A6RKW7_9PLEO</name>
<evidence type="ECO:0000256" key="1">
    <source>
        <dbReference type="ARBA" id="ARBA00010982"/>
    </source>
</evidence>
<dbReference type="Proteomes" id="UP000799753">
    <property type="component" value="Unassembled WGS sequence"/>
</dbReference>
<dbReference type="AlphaFoldDB" id="A0A6A6RKW7"/>
<keyword evidence="2" id="KW-0808">Transferase</keyword>
<dbReference type="SUPFAM" id="SSF53901">
    <property type="entry name" value="Thiolase-like"/>
    <property type="match status" value="1"/>
</dbReference>
<reference evidence="5" key="1">
    <citation type="journal article" date="2020" name="Stud. Mycol.">
        <title>101 Dothideomycetes genomes: a test case for predicting lifestyles and emergence of pathogens.</title>
        <authorList>
            <person name="Haridas S."/>
            <person name="Albert R."/>
            <person name="Binder M."/>
            <person name="Bloem J."/>
            <person name="Labutti K."/>
            <person name="Salamov A."/>
            <person name="Andreopoulos B."/>
            <person name="Baker S."/>
            <person name="Barry K."/>
            <person name="Bills G."/>
            <person name="Bluhm B."/>
            <person name="Cannon C."/>
            <person name="Castanera R."/>
            <person name="Culley D."/>
            <person name="Daum C."/>
            <person name="Ezra D."/>
            <person name="Gonzalez J."/>
            <person name="Henrissat B."/>
            <person name="Kuo A."/>
            <person name="Liang C."/>
            <person name="Lipzen A."/>
            <person name="Lutzoni F."/>
            <person name="Magnuson J."/>
            <person name="Mondo S."/>
            <person name="Nolan M."/>
            <person name="Ohm R."/>
            <person name="Pangilinan J."/>
            <person name="Park H.-J."/>
            <person name="Ramirez L."/>
            <person name="Alfaro M."/>
            <person name="Sun H."/>
            <person name="Tritt A."/>
            <person name="Yoshinaga Y."/>
            <person name="Zwiers L.-H."/>
            <person name="Turgeon B."/>
            <person name="Goodwin S."/>
            <person name="Spatafora J."/>
            <person name="Crous P."/>
            <person name="Grigoriev I."/>
        </authorList>
    </citation>
    <scope>NUCLEOTIDE SEQUENCE</scope>
    <source>
        <strain evidence="5">CBS 473.64</strain>
    </source>
</reference>
<dbReference type="Gene3D" id="3.40.47.10">
    <property type="match status" value="1"/>
</dbReference>
<dbReference type="InterPro" id="IPR016039">
    <property type="entry name" value="Thiolase-like"/>
</dbReference>
<keyword evidence="6" id="KW-1185">Reference proteome</keyword>
<evidence type="ECO:0000313" key="5">
    <source>
        <dbReference type="EMBL" id="KAF2634654.1"/>
    </source>
</evidence>
<dbReference type="InterPro" id="IPR040771">
    <property type="entry name" value="TLP1_add_C"/>
</dbReference>
<dbReference type="PANTHER" id="PTHR18919">
    <property type="entry name" value="ACETYL-COA C-ACYLTRANSFERASE"/>
    <property type="match status" value="1"/>
</dbReference>
<keyword evidence="3" id="KW-0012">Acyltransferase</keyword>
<feature type="domain" description="Thiolase-like protein type 1 additional C-terminal" evidence="4">
    <location>
        <begin position="435"/>
        <end position="520"/>
    </location>
</feature>
<dbReference type="PANTHER" id="PTHR18919:SF139">
    <property type="entry name" value="THIOLASE-LIKE PROTEIN TYPE 1 ADDITIONAL C-TERMINAL DOMAIN-CONTAINING PROTEIN"/>
    <property type="match status" value="1"/>
</dbReference>
<protein>
    <submittedName>
        <fullName evidence="5">Acetyl-CoA acetyltransferas-like protein</fullName>
    </submittedName>
</protein>
<comment type="similarity">
    <text evidence="1">Belongs to the thiolase-like superfamily. Thiolase family.</text>
</comment>